<accession>A0A6G1K7J5</accession>
<reference evidence="1" key="1">
    <citation type="journal article" date="2020" name="Stud. Mycol.">
        <title>101 Dothideomycetes genomes: a test case for predicting lifestyles and emergence of pathogens.</title>
        <authorList>
            <person name="Haridas S."/>
            <person name="Albert R."/>
            <person name="Binder M."/>
            <person name="Bloem J."/>
            <person name="Labutti K."/>
            <person name="Salamov A."/>
            <person name="Andreopoulos B."/>
            <person name="Baker S."/>
            <person name="Barry K."/>
            <person name="Bills G."/>
            <person name="Bluhm B."/>
            <person name="Cannon C."/>
            <person name="Castanera R."/>
            <person name="Culley D."/>
            <person name="Daum C."/>
            <person name="Ezra D."/>
            <person name="Gonzalez J."/>
            <person name="Henrissat B."/>
            <person name="Kuo A."/>
            <person name="Liang C."/>
            <person name="Lipzen A."/>
            <person name="Lutzoni F."/>
            <person name="Magnuson J."/>
            <person name="Mondo S."/>
            <person name="Nolan M."/>
            <person name="Ohm R."/>
            <person name="Pangilinan J."/>
            <person name="Park H.-J."/>
            <person name="Ramirez L."/>
            <person name="Alfaro M."/>
            <person name="Sun H."/>
            <person name="Tritt A."/>
            <person name="Yoshinaga Y."/>
            <person name="Zwiers L.-H."/>
            <person name="Turgeon B."/>
            <person name="Goodwin S."/>
            <person name="Spatafora J."/>
            <person name="Crous P."/>
            <person name="Grigoriev I."/>
        </authorList>
    </citation>
    <scope>NUCLEOTIDE SEQUENCE</scope>
    <source>
        <strain evidence="1">CBS 279.74</strain>
    </source>
</reference>
<protein>
    <submittedName>
        <fullName evidence="1">Uncharacterized protein</fullName>
    </submittedName>
</protein>
<dbReference type="EMBL" id="MU005771">
    <property type="protein sequence ID" value="KAF2708859.1"/>
    <property type="molecule type" value="Genomic_DNA"/>
</dbReference>
<evidence type="ECO:0000313" key="1">
    <source>
        <dbReference type="EMBL" id="KAF2708859.1"/>
    </source>
</evidence>
<sequence>MLEPSTPTAENGRKVQGRIKWKPQLIITLRGCVRWVIAAEAGKLVGNCCLRGGSSQPALGDYVNSEESLVSCFIFFLLLSLLCSCAPCTI</sequence>
<name>A0A6G1K7J5_9PLEO</name>
<evidence type="ECO:0000313" key="2">
    <source>
        <dbReference type="Proteomes" id="UP000799428"/>
    </source>
</evidence>
<keyword evidence="2" id="KW-1185">Reference proteome</keyword>
<organism evidence="1 2">
    <name type="scientific">Pleomassaria siparia CBS 279.74</name>
    <dbReference type="NCBI Taxonomy" id="1314801"/>
    <lineage>
        <taxon>Eukaryota</taxon>
        <taxon>Fungi</taxon>
        <taxon>Dikarya</taxon>
        <taxon>Ascomycota</taxon>
        <taxon>Pezizomycotina</taxon>
        <taxon>Dothideomycetes</taxon>
        <taxon>Pleosporomycetidae</taxon>
        <taxon>Pleosporales</taxon>
        <taxon>Pleomassariaceae</taxon>
        <taxon>Pleomassaria</taxon>
    </lineage>
</organism>
<gene>
    <name evidence="1" type="ORF">K504DRAFT_290344</name>
</gene>
<dbReference type="AlphaFoldDB" id="A0A6G1K7J5"/>
<proteinExistence type="predicted"/>
<dbReference type="Proteomes" id="UP000799428">
    <property type="component" value="Unassembled WGS sequence"/>
</dbReference>